<dbReference type="AlphaFoldDB" id="A0A2P2JQB0"/>
<organism evidence="1">
    <name type="scientific">Rhizophora mucronata</name>
    <name type="common">Asiatic mangrove</name>
    <dbReference type="NCBI Taxonomy" id="61149"/>
    <lineage>
        <taxon>Eukaryota</taxon>
        <taxon>Viridiplantae</taxon>
        <taxon>Streptophyta</taxon>
        <taxon>Embryophyta</taxon>
        <taxon>Tracheophyta</taxon>
        <taxon>Spermatophyta</taxon>
        <taxon>Magnoliopsida</taxon>
        <taxon>eudicotyledons</taxon>
        <taxon>Gunneridae</taxon>
        <taxon>Pentapetalae</taxon>
        <taxon>rosids</taxon>
        <taxon>fabids</taxon>
        <taxon>Malpighiales</taxon>
        <taxon>Rhizophoraceae</taxon>
        <taxon>Rhizophora</taxon>
    </lineage>
</organism>
<accession>A0A2P2JQB0</accession>
<sequence length="41" mass="4674">MGGLRRLGTTSLLWLHTGLRYAKLNAVASRTPMLMIYLHLF</sequence>
<name>A0A2P2JQB0_RHIMU</name>
<protein>
    <submittedName>
        <fullName evidence="1">Uncharacterized protein MANES_03G150200</fullName>
    </submittedName>
</protein>
<proteinExistence type="predicted"/>
<reference evidence="1" key="1">
    <citation type="submission" date="2018-02" db="EMBL/GenBank/DDBJ databases">
        <title>Rhizophora mucronata_Transcriptome.</title>
        <authorList>
            <person name="Meera S.P."/>
            <person name="Sreeshan A."/>
            <person name="Augustine A."/>
        </authorList>
    </citation>
    <scope>NUCLEOTIDE SEQUENCE</scope>
    <source>
        <tissue evidence="1">Leaf</tissue>
    </source>
</reference>
<evidence type="ECO:0000313" key="1">
    <source>
        <dbReference type="EMBL" id="MBW95652.1"/>
    </source>
</evidence>
<dbReference type="EMBL" id="GGEC01015169">
    <property type="protein sequence ID" value="MBW95652.1"/>
    <property type="molecule type" value="Transcribed_RNA"/>
</dbReference>